<comment type="caution">
    <text evidence="1">The sequence shown here is derived from an EMBL/GenBank/DDBJ whole genome shotgun (WGS) entry which is preliminary data.</text>
</comment>
<proteinExistence type="predicted"/>
<sequence length="110" mass="12920">MDKRIPNAEIRRVWMDPSLTEGRRPVIPEAELRVLWLADVLVRDIAALYQCPTNSVRQASKRIWLDRRPRGRHETITLAEYRIRLIRQANRPGMPLSDAQRGILARIRQD</sequence>
<reference evidence="1 2" key="1">
    <citation type="submission" date="2019-01" db="EMBL/GenBank/DDBJ databases">
        <title>Sinorhodobacter populi sp. nov. isolated from the symptomatic bark tissue of Populus euramericana canker.</title>
        <authorList>
            <person name="Xu G."/>
        </authorList>
    </citation>
    <scope>NUCLEOTIDE SEQUENCE [LARGE SCALE GENOMIC DNA]</scope>
    <source>
        <strain evidence="1 2">CCTCC AB2012026</strain>
    </source>
</reference>
<evidence type="ECO:0000313" key="1">
    <source>
        <dbReference type="EMBL" id="RWR50619.1"/>
    </source>
</evidence>
<dbReference type="RefSeq" id="WP_128148177.1">
    <property type="nucleotide sequence ID" value="NZ_SAVB01000006.1"/>
</dbReference>
<dbReference type="EMBL" id="SAVB01000006">
    <property type="protein sequence ID" value="RWR50619.1"/>
    <property type="molecule type" value="Genomic_DNA"/>
</dbReference>
<protein>
    <submittedName>
        <fullName evidence="1">Uncharacterized protein</fullName>
    </submittedName>
</protein>
<dbReference type="AlphaFoldDB" id="A0A443LN86"/>
<keyword evidence="2" id="KW-1185">Reference proteome</keyword>
<organism evidence="1 2">
    <name type="scientific">Paenirhodobacter ferrireducens</name>
    <dbReference type="NCBI Taxonomy" id="1215032"/>
    <lineage>
        <taxon>Bacteria</taxon>
        <taxon>Pseudomonadati</taxon>
        <taxon>Pseudomonadota</taxon>
        <taxon>Alphaproteobacteria</taxon>
        <taxon>Rhodobacterales</taxon>
        <taxon>Rhodobacter group</taxon>
        <taxon>Paenirhodobacter</taxon>
    </lineage>
</organism>
<gene>
    <name evidence="1" type="ORF">EOW65_06605</name>
</gene>
<accession>A0A443LN86</accession>
<name>A0A443LN86_9RHOB</name>
<dbReference type="Proteomes" id="UP000286594">
    <property type="component" value="Unassembled WGS sequence"/>
</dbReference>
<evidence type="ECO:0000313" key="2">
    <source>
        <dbReference type="Proteomes" id="UP000286594"/>
    </source>
</evidence>